<evidence type="ECO:0000256" key="1">
    <source>
        <dbReference type="SAM" id="Phobius"/>
    </source>
</evidence>
<gene>
    <name evidence="2" type="ORF">KZO38_08920</name>
</gene>
<feature type="transmembrane region" description="Helical" evidence="1">
    <location>
        <begin position="118"/>
        <end position="134"/>
    </location>
</feature>
<organism evidence="2 3">
    <name type="scientific">Hoylesella nanceiensis</name>
    <dbReference type="NCBI Taxonomy" id="425941"/>
    <lineage>
        <taxon>Bacteria</taxon>
        <taxon>Pseudomonadati</taxon>
        <taxon>Bacteroidota</taxon>
        <taxon>Bacteroidia</taxon>
        <taxon>Bacteroidales</taxon>
        <taxon>Prevotellaceae</taxon>
        <taxon>Hoylesella</taxon>
    </lineage>
</organism>
<keyword evidence="1" id="KW-0472">Membrane</keyword>
<dbReference type="Proteomes" id="UP000788426">
    <property type="component" value="Unassembled WGS sequence"/>
</dbReference>
<evidence type="ECO:0000313" key="3">
    <source>
        <dbReference type="Proteomes" id="UP000788426"/>
    </source>
</evidence>
<name>A0ABS6YGM8_9BACT</name>
<feature type="transmembrane region" description="Helical" evidence="1">
    <location>
        <begin position="7"/>
        <end position="30"/>
    </location>
</feature>
<proteinExistence type="predicted"/>
<keyword evidence="3" id="KW-1185">Reference proteome</keyword>
<dbReference type="Pfam" id="PF14126">
    <property type="entry name" value="DUF4293"/>
    <property type="match status" value="1"/>
</dbReference>
<dbReference type="RefSeq" id="WP_219481999.1">
    <property type="nucleotide sequence ID" value="NZ_JAHXCT010000006.1"/>
</dbReference>
<feature type="transmembrane region" description="Helical" evidence="1">
    <location>
        <begin position="87"/>
        <end position="106"/>
    </location>
</feature>
<dbReference type="InterPro" id="IPR025635">
    <property type="entry name" value="DUF4293"/>
</dbReference>
<evidence type="ECO:0000313" key="2">
    <source>
        <dbReference type="EMBL" id="MBW4769878.1"/>
    </source>
</evidence>
<accession>A0ABS6YGM8</accession>
<keyword evidence="1" id="KW-0812">Transmembrane</keyword>
<reference evidence="2 3" key="1">
    <citation type="submission" date="2021-07" db="EMBL/GenBank/DDBJ databases">
        <title>Genomic diversity and antimicrobial resistance of Prevotella spp. isolated from chronic lung disease airways.</title>
        <authorList>
            <person name="Webb K.A."/>
            <person name="Olagoke O.S."/>
            <person name="Baird T."/>
            <person name="Neill J."/>
            <person name="Pham A."/>
            <person name="Wells T.J."/>
            <person name="Ramsay K.A."/>
            <person name="Bell S.C."/>
            <person name="Sarovich D.S."/>
            <person name="Price E.P."/>
        </authorList>
    </citation>
    <scope>NUCLEOTIDE SEQUENCE [LARGE SCALE GENOMIC DNA]</scope>
    <source>
        <strain evidence="2 3">SCHI0011.S.12</strain>
    </source>
</reference>
<protein>
    <submittedName>
        <fullName evidence="2">DUF4293 domain-containing protein</fullName>
    </submittedName>
</protein>
<dbReference type="EMBL" id="JAHXCT010000006">
    <property type="protein sequence ID" value="MBW4769878.1"/>
    <property type="molecule type" value="Genomic_DNA"/>
</dbReference>
<comment type="caution">
    <text evidence="2">The sequence shown here is derived from an EMBL/GenBank/DDBJ whole genome shotgun (WGS) entry which is preliminary data.</text>
</comment>
<keyword evidence="1" id="KW-1133">Transmembrane helix</keyword>
<sequence length="152" mass="17535">MIQRIQTIYICIAVVLGILSIIFPVAYLVNTGMGLGHTLFNFWLKDNANGTFGFTVIPLFILQVITIPVGLYSIFKYNNRPFQARLCLLNILLLVLWYAFLGYFVWGMKPNDEQFQPLLAVSFPIIEIILYSMARKAIWKDEKLVRSANRIR</sequence>
<feature type="transmembrane region" description="Helical" evidence="1">
    <location>
        <begin position="50"/>
        <end position="75"/>
    </location>
</feature>